<dbReference type="InterPro" id="IPR008271">
    <property type="entry name" value="Ser/Thr_kinase_AS"/>
</dbReference>
<dbReference type="InterPro" id="IPR011009">
    <property type="entry name" value="Kinase-like_dom_sf"/>
</dbReference>
<dbReference type="InterPro" id="IPR000719">
    <property type="entry name" value="Prot_kinase_dom"/>
</dbReference>
<dbReference type="Pfam" id="PF00069">
    <property type="entry name" value="Pkinase"/>
    <property type="match status" value="1"/>
</dbReference>
<comment type="caution">
    <text evidence="9">The sequence shown here is derived from an EMBL/GenBank/DDBJ whole genome shotgun (WGS) entry which is preliminary data.</text>
</comment>
<accession>A0A9X2FA58</accession>
<evidence type="ECO:0000256" key="1">
    <source>
        <dbReference type="ARBA" id="ARBA00022679"/>
    </source>
</evidence>
<feature type="domain" description="Protein kinase" evidence="8">
    <location>
        <begin position="413"/>
        <end position="684"/>
    </location>
</feature>
<dbReference type="EMBL" id="JAMXLR010000051">
    <property type="protein sequence ID" value="MCO6045242.1"/>
    <property type="molecule type" value="Genomic_DNA"/>
</dbReference>
<evidence type="ECO:0000256" key="2">
    <source>
        <dbReference type="ARBA" id="ARBA00022741"/>
    </source>
</evidence>
<organism evidence="9 10">
    <name type="scientific">Aeoliella straminimaris</name>
    <dbReference type="NCBI Taxonomy" id="2954799"/>
    <lineage>
        <taxon>Bacteria</taxon>
        <taxon>Pseudomonadati</taxon>
        <taxon>Planctomycetota</taxon>
        <taxon>Planctomycetia</taxon>
        <taxon>Pirellulales</taxon>
        <taxon>Lacipirellulaceae</taxon>
        <taxon>Aeoliella</taxon>
    </lineage>
</organism>
<dbReference type="Gene3D" id="1.10.510.10">
    <property type="entry name" value="Transferase(Phosphotransferase) domain 1"/>
    <property type="match status" value="1"/>
</dbReference>
<keyword evidence="1" id="KW-0808">Transferase</keyword>
<dbReference type="PANTHER" id="PTHR43289:SF6">
    <property type="entry name" value="SERINE_THREONINE-PROTEIN KINASE NEKL-3"/>
    <property type="match status" value="1"/>
</dbReference>
<dbReference type="SUPFAM" id="SSF56112">
    <property type="entry name" value="Protein kinase-like (PK-like)"/>
    <property type="match status" value="1"/>
</dbReference>
<sequence>MSKSNSQSVRLPAAHMTWASRTVAGTVARTRRFLSRQLWAWPIIAVVLLTTLGWVVDGRIEATMEESLTSELKTLRDVEVAMLQTWMTAQEHNAESLAADIDVRHTAISLLQQGEGESTTPTNDEQTKKLRELLGPAIDSHDYEGFVVVDRNKVLASSRQEAVGLALPANMSDVVQRVFDGSATVTRPYKSLLSHQDDDGQIRAGVPMMFVFAPIVDDQTLQVVAALGLQIRPEAEFTSILQLGQMGESGETYAFDKNGLILSNSRFDRDLKLDGLIPENEPSILNLLVRDPGGNITTGFRPQVLRSQLPPTEMVKQAAEGNAGVDVMGYRDYRGVPVVGAWTWLDKYGFGVGTELDYSEAYKPLTILKWTFWGLLSLLAISSIAIFVFTVLMSRLQRQAREAAIEAKQLGQYKLEEKLGEGAMGVVYRGRHAMLRRPTAIKLLDADKVTEASIGRFEREVQITSNLNHPNTVAIYDFGHTPEGVFYYAMEFLDGINLQTLVDTYGPQPAGRAIFILRQICGSLYEAHCSGLVHRDIKPANIMLNQRGGESDVVKVLDFGLVKAKEEASHGNESMAGTPLYMSPEAIQLPGSVDACSDLYAVGAVGYFLVTGHPVFEASSLVDLCQMHTSEPPVPPSERLGQQVPAELEHAILSCLEKARAKRPQTARDLVRMLDACAEASEWSLDKADAWWSSHQRGTAPKSTGQSTHTDDNDATMLFE</sequence>
<dbReference type="PANTHER" id="PTHR43289">
    <property type="entry name" value="MITOGEN-ACTIVATED PROTEIN KINASE KINASE KINASE 20-RELATED"/>
    <property type="match status" value="1"/>
</dbReference>
<feature type="transmembrane region" description="Helical" evidence="7">
    <location>
        <begin position="38"/>
        <end position="56"/>
    </location>
</feature>
<protein>
    <submittedName>
        <fullName evidence="9">Serine/threonine protein kinase</fullName>
    </submittedName>
</protein>
<evidence type="ECO:0000256" key="7">
    <source>
        <dbReference type="SAM" id="Phobius"/>
    </source>
</evidence>
<evidence type="ECO:0000259" key="8">
    <source>
        <dbReference type="PROSITE" id="PS50011"/>
    </source>
</evidence>
<dbReference type="SMART" id="SM00220">
    <property type="entry name" value="S_TKc"/>
    <property type="match status" value="1"/>
</dbReference>
<feature type="binding site" evidence="5">
    <location>
        <position position="442"/>
    </location>
    <ligand>
        <name>ATP</name>
        <dbReference type="ChEBI" id="CHEBI:30616"/>
    </ligand>
</feature>
<name>A0A9X2FA58_9BACT</name>
<dbReference type="CDD" id="cd14014">
    <property type="entry name" value="STKc_PknB_like"/>
    <property type="match status" value="1"/>
</dbReference>
<gene>
    <name evidence="9" type="ORF">NG895_15125</name>
</gene>
<feature type="region of interest" description="Disordered" evidence="6">
    <location>
        <begin position="695"/>
        <end position="720"/>
    </location>
</feature>
<reference evidence="9" key="1">
    <citation type="submission" date="2022-06" db="EMBL/GenBank/DDBJ databases">
        <title>Aeoliella straminimaris, a novel planctomycete from sediments.</title>
        <authorList>
            <person name="Vitorino I.R."/>
            <person name="Lage O.M."/>
        </authorList>
    </citation>
    <scope>NUCLEOTIDE SEQUENCE</scope>
    <source>
        <strain evidence="9">ICT_H6.2</strain>
    </source>
</reference>
<evidence type="ECO:0000313" key="10">
    <source>
        <dbReference type="Proteomes" id="UP001155241"/>
    </source>
</evidence>
<dbReference type="RefSeq" id="WP_252853353.1">
    <property type="nucleotide sequence ID" value="NZ_JAMXLR010000051.1"/>
</dbReference>
<dbReference type="PROSITE" id="PS00108">
    <property type="entry name" value="PROTEIN_KINASE_ST"/>
    <property type="match status" value="1"/>
</dbReference>
<dbReference type="GO" id="GO:0004674">
    <property type="term" value="F:protein serine/threonine kinase activity"/>
    <property type="evidence" value="ECO:0007669"/>
    <property type="project" value="UniProtKB-KW"/>
</dbReference>
<feature type="transmembrane region" description="Helical" evidence="7">
    <location>
        <begin position="370"/>
        <end position="392"/>
    </location>
</feature>
<evidence type="ECO:0000256" key="6">
    <source>
        <dbReference type="SAM" id="MobiDB-lite"/>
    </source>
</evidence>
<feature type="compositionally biased region" description="Polar residues" evidence="6">
    <location>
        <begin position="695"/>
        <end position="708"/>
    </location>
</feature>
<keyword evidence="4 5" id="KW-0067">ATP-binding</keyword>
<keyword evidence="10" id="KW-1185">Reference proteome</keyword>
<keyword evidence="9" id="KW-0723">Serine/threonine-protein kinase</keyword>
<evidence type="ECO:0000256" key="3">
    <source>
        <dbReference type="ARBA" id="ARBA00022777"/>
    </source>
</evidence>
<keyword evidence="3 9" id="KW-0418">Kinase</keyword>
<keyword evidence="7" id="KW-0472">Membrane</keyword>
<dbReference type="GO" id="GO:0005524">
    <property type="term" value="F:ATP binding"/>
    <property type="evidence" value="ECO:0007669"/>
    <property type="project" value="UniProtKB-UniRule"/>
</dbReference>
<dbReference type="InterPro" id="IPR017441">
    <property type="entry name" value="Protein_kinase_ATP_BS"/>
</dbReference>
<dbReference type="Gene3D" id="3.30.200.20">
    <property type="entry name" value="Phosphorylase Kinase, domain 1"/>
    <property type="match status" value="1"/>
</dbReference>
<evidence type="ECO:0000256" key="4">
    <source>
        <dbReference type="ARBA" id="ARBA00022840"/>
    </source>
</evidence>
<evidence type="ECO:0000313" key="9">
    <source>
        <dbReference type="EMBL" id="MCO6045242.1"/>
    </source>
</evidence>
<keyword evidence="7" id="KW-0812">Transmembrane</keyword>
<dbReference type="Proteomes" id="UP001155241">
    <property type="component" value="Unassembled WGS sequence"/>
</dbReference>
<proteinExistence type="predicted"/>
<evidence type="ECO:0000256" key="5">
    <source>
        <dbReference type="PROSITE-ProRule" id="PRU10141"/>
    </source>
</evidence>
<keyword evidence="7" id="KW-1133">Transmembrane helix</keyword>
<dbReference type="PROSITE" id="PS00107">
    <property type="entry name" value="PROTEIN_KINASE_ATP"/>
    <property type="match status" value="1"/>
</dbReference>
<keyword evidence="2 5" id="KW-0547">Nucleotide-binding</keyword>
<dbReference type="PROSITE" id="PS50011">
    <property type="entry name" value="PROTEIN_KINASE_DOM"/>
    <property type="match status" value="1"/>
</dbReference>
<dbReference type="AlphaFoldDB" id="A0A9X2FA58"/>